<keyword evidence="7 9" id="KW-0175">Coiled coil</keyword>
<dbReference type="PROSITE" id="PS50222">
    <property type="entry name" value="EF_HAND_2"/>
    <property type="match status" value="2"/>
</dbReference>
<dbReference type="InterPro" id="IPR037245">
    <property type="entry name" value="FIP-RBD_C_sf"/>
</dbReference>
<dbReference type="GO" id="GO:0032456">
    <property type="term" value="P:endocytic recycling"/>
    <property type="evidence" value="ECO:0007669"/>
    <property type="project" value="TreeGrafter"/>
</dbReference>
<reference evidence="13" key="1">
    <citation type="submission" date="2022-03" db="EMBL/GenBank/DDBJ databases">
        <authorList>
            <person name="Martin C."/>
        </authorList>
    </citation>
    <scope>NUCLEOTIDE SEQUENCE</scope>
</reference>
<dbReference type="GO" id="GO:0032465">
    <property type="term" value="P:regulation of cytokinesis"/>
    <property type="evidence" value="ECO:0007669"/>
    <property type="project" value="TreeGrafter"/>
</dbReference>
<evidence type="ECO:0000259" key="12">
    <source>
        <dbReference type="PROSITE" id="PS51511"/>
    </source>
</evidence>
<evidence type="ECO:0000256" key="4">
    <source>
        <dbReference type="ARBA" id="ARBA00022448"/>
    </source>
</evidence>
<evidence type="ECO:0008006" key="15">
    <source>
        <dbReference type="Google" id="ProtNLM"/>
    </source>
</evidence>
<feature type="compositionally biased region" description="Polar residues" evidence="10">
    <location>
        <begin position="154"/>
        <end position="170"/>
    </location>
</feature>
<dbReference type="PROSITE" id="PS00018">
    <property type="entry name" value="EF_HAND_1"/>
    <property type="match status" value="1"/>
</dbReference>
<dbReference type="GO" id="GO:0005509">
    <property type="term" value="F:calcium ion binding"/>
    <property type="evidence" value="ECO:0007669"/>
    <property type="project" value="InterPro"/>
</dbReference>
<comment type="subcellular location">
    <subcellularLocation>
        <location evidence="2">Cleavage furrow</location>
    </subcellularLocation>
    <subcellularLocation>
        <location evidence="1">Midbody</location>
    </subcellularLocation>
    <subcellularLocation>
        <location evidence="3">Recycling endosome membrane</location>
        <topology evidence="3">Peripheral membrane protein</topology>
    </subcellularLocation>
</comment>
<accession>A0A8S4PNM6</accession>
<evidence type="ECO:0000313" key="14">
    <source>
        <dbReference type="Proteomes" id="UP000749559"/>
    </source>
</evidence>
<comment type="caution">
    <text evidence="13">The sequence shown here is derived from an EMBL/GenBank/DDBJ whole genome shotgun (WGS) entry which is preliminary data.</text>
</comment>
<feature type="domain" description="EF-hand" evidence="11">
    <location>
        <begin position="43"/>
        <end position="78"/>
    </location>
</feature>
<keyword evidence="5" id="KW-0967">Endosome</keyword>
<dbReference type="GO" id="GO:0030139">
    <property type="term" value="C:endocytic vesicle"/>
    <property type="evidence" value="ECO:0007669"/>
    <property type="project" value="TreeGrafter"/>
</dbReference>
<dbReference type="SUPFAM" id="SSF47473">
    <property type="entry name" value="EF-hand"/>
    <property type="match status" value="1"/>
</dbReference>
<evidence type="ECO:0000256" key="7">
    <source>
        <dbReference type="ARBA" id="ARBA00023054"/>
    </source>
</evidence>
<feature type="coiled-coil region" evidence="9">
    <location>
        <begin position="241"/>
        <end position="268"/>
    </location>
</feature>
<dbReference type="Pfam" id="PF13499">
    <property type="entry name" value="EF-hand_7"/>
    <property type="match status" value="1"/>
</dbReference>
<feature type="coiled-coil region" evidence="9">
    <location>
        <begin position="404"/>
        <end position="464"/>
    </location>
</feature>
<dbReference type="InterPro" id="IPR018247">
    <property type="entry name" value="EF_Hand_1_Ca_BS"/>
</dbReference>
<protein>
    <recommendedName>
        <fullName evidence="15">Rab11 family-interacting protein 3</fullName>
    </recommendedName>
</protein>
<dbReference type="Gene3D" id="1.20.5.2440">
    <property type="match status" value="1"/>
</dbReference>
<evidence type="ECO:0000256" key="6">
    <source>
        <dbReference type="ARBA" id="ARBA00022837"/>
    </source>
</evidence>
<evidence type="ECO:0000256" key="9">
    <source>
        <dbReference type="SAM" id="Coils"/>
    </source>
</evidence>
<dbReference type="InterPro" id="IPR002048">
    <property type="entry name" value="EF_hand_dom"/>
</dbReference>
<evidence type="ECO:0000259" key="11">
    <source>
        <dbReference type="PROSITE" id="PS50222"/>
    </source>
</evidence>
<feature type="region of interest" description="Disordered" evidence="10">
    <location>
        <begin position="78"/>
        <end position="121"/>
    </location>
</feature>
<dbReference type="InterPro" id="IPR057316">
    <property type="entry name" value="Rab11-FIP3/4_dom"/>
</dbReference>
<gene>
    <name evidence="13" type="ORF">OFUS_LOCUS19504</name>
</gene>
<dbReference type="InterPro" id="IPR019018">
    <property type="entry name" value="Rab-bd_FIP-RBD"/>
</dbReference>
<dbReference type="PANTHER" id="PTHR15726">
    <property type="entry name" value="RAB11-FAMILY INTERACTING PROTEIN"/>
    <property type="match status" value="1"/>
</dbReference>
<dbReference type="Gene3D" id="1.10.238.10">
    <property type="entry name" value="EF-hand"/>
    <property type="match status" value="1"/>
</dbReference>
<keyword evidence="4" id="KW-0813">Transport</keyword>
<dbReference type="OrthoDB" id="418358at2759"/>
<dbReference type="Proteomes" id="UP000749559">
    <property type="component" value="Unassembled WGS sequence"/>
</dbReference>
<feature type="compositionally biased region" description="Polar residues" evidence="10">
    <location>
        <begin position="106"/>
        <end position="121"/>
    </location>
</feature>
<evidence type="ECO:0000256" key="10">
    <source>
        <dbReference type="SAM" id="MobiDB-lite"/>
    </source>
</evidence>
<name>A0A8S4PNM6_OWEFU</name>
<keyword evidence="6" id="KW-0106">Calcium</keyword>
<keyword evidence="8" id="KW-0472">Membrane</keyword>
<evidence type="ECO:0000256" key="5">
    <source>
        <dbReference type="ARBA" id="ARBA00022753"/>
    </source>
</evidence>
<organism evidence="13 14">
    <name type="scientific">Owenia fusiformis</name>
    <name type="common">Polychaete worm</name>
    <dbReference type="NCBI Taxonomy" id="6347"/>
    <lineage>
        <taxon>Eukaryota</taxon>
        <taxon>Metazoa</taxon>
        <taxon>Spiralia</taxon>
        <taxon>Lophotrochozoa</taxon>
        <taxon>Annelida</taxon>
        <taxon>Polychaeta</taxon>
        <taxon>Sedentaria</taxon>
        <taxon>Canalipalpata</taxon>
        <taxon>Sabellida</taxon>
        <taxon>Oweniida</taxon>
        <taxon>Oweniidae</taxon>
        <taxon>Owenia</taxon>
    </lineage>
</organism>
<dbReference type="InterPro" id="IPR011992">
    <property type="entry name" value="EF-hand-dom_pair"/>
</dbReference>
<feature type="domain" description="EF-hand" evidence="11">
    <location>
        <begin position="6"/>
        <end position="41"/>
    </location>
</feature>
<evidence type="ECO:0000256" key="8">
    <source>
        <dbReference type="ARBA" id="ARBA00023136"/>
    </source>
</evidence>
<feature type="region of interest" description="Disordered" evidence="10">
    <location>
        <begin position="141"/>
        <end position="205"/>
    </location>
</feature>
<dbReference type="InterPro" id="IPR051977">
    <property type="entry name" value="Rab11-interacting_regulator"/>
</dbReference>
<dbReference type="GO" id="GO:0030496">
    <property type="term" value="C:midbody"/>
    <property type="evidence" value="ECO:0007669"/>
    <property type="project" value="UniProtKB-SubCell"/>
</dbReference>
<evidence type="ECO:0000256" key="2">
    <source>
        <dbReference type="ARBA" id="ARBA00004626"/>
    </source>
</evidence>
<proteinExistence type="predicted"/>
<feature type="compositionally biased region" description="Acidic residues" evidence="10">
    <location>
        <begin position="171"/>
        <end position="183"/>
    </location>
</feature>
<dbReference type="GO" id="GO:0032154">
    <property type="term" value="C:cleavage furrow"/>
    <property type="evidence" value="ECO:0007669"/>
    <property type="project" value="UniProtKB-SubCell"/>
</dbReference>
<dbReference type="AlphaFoldDB" id="A0A8S4PNM6"/>
<dbReference type="Pfam" id="PF09457">
    <property type="entry name" value="RBD-FIP"/>
    <property type="match status" value="1"/>
</dbReference>
<feature type="compositionally biased region" description="Polar residues" evidence="10">
    <location>
        <begin position="188"/>
        <end position="205"/>
    </location>
</feature>
<dbReference type="SUPFAM" id="SSF144270">
    <property type="entry name" value="Eferin C-derminal domain-like"/>
    <property type="match status" value="1"/>
</dbReference>
<evidence type="ECO:0000256" key="1">
    <source>
        <dbReference type="ARBA" id="ARBA00004214"/>
    </source>
</evidence>
<feature type="domain" description="FIP-RBD" evidence="12">
    <location>
        <begin position="471"/>
        <end position="533"/>
    </location>
</feature>
<dbReference type="PANTHER" id="PTHR15726:SF7">
    <property type="entry name" value="NUCLEAR FALLOUT, ISOFORM J"/>
    <property type="match status" value="1"/>
</dbReference>
<dbReference type="Pfam" id="PF25450">
    <property type="entry name" value="Rab11-FIP3"/>
    <property type="match status" value="1"/>
</dbReference>
<dbReference type="EMBL" id="CAIIXF020000009">
    <property type="protein sequence ID" value="CAH1794886.1"/>
    <property type="molecule type" value="Genomic_DNA"/>
</dbReference>
<keyword evidence="14" id="KW-1185">Reference proteome</keyword>
<dbReference type="GO" id="GO:0055038">
    <property type="term" value="C:recycling endosome membrane"/>
    <property type="evidence" value="ECO:0007669"/>
    <property type="project" value="UniProtKB-SubCell"/>
</dbReference>
<evidence type="ECO:0000256" key="3">
    <source>
        <dbReference type="ARBA" id="ARBA00004654"/>
    </source>
</evidence>
<evidence type="ECO:0000313" key="13">
    <source>
        <dbReference type="EMBL" id="CAH1794886.1"/>
    </source>
</evidence>
<feature type="region of interest" description="Disordered" evidence="10">
    <location>
        <begin position="297"/>
        <end position="318"/>
    </location>
</feature>
<sequence length="555" mass="63095">MEITDEYVDQLRTVFNVCDVEKKGFISVDHFVNLASEHFGDSEGNQEIKSIVTLLDQDKSGRISFEEFCSGIKHLAEKREHSTLSPRNPEGSIGSNDTLIPEEDTLSSTNETPSEVSTYNEYDTMTDEEASTLTSFVHDNLKPQQNSEDDGDSAISSKSAENSKYQNTEDTASENEEQFEDFGEANIDSDSQSGPSTNGHSKKISSSALANQLYRSGGASGHSRKPSSGSDEIFENIDDNFYQLNDKFKRLENQVVSLTENQQKNESKTSKLKDDNQFLVERVHMLEEQLTHVELKSQDRLEEEQKRNRDIMARQDREKDQEIEALTLSLKHIESEYSNLKEEAPRLKSDVDRLKREKGLLQDKLIESRQMLSTLAGEHKKLQDRCRKESTHSVQERTVNGQLLDELSRELEDLRKYKLNNEQRAHRGSSVESTGRAGELETEIQRLHAENKMLKDQNEDLNAHLLANSVVQGRALLSEEAGMSLAAEIDDLSKDEMAEALKEQKEVNQKLRQYVDRILETIIERNPSLLEITVRNANRISHVIKISGMNWYCGC</sequence>
<dbReference type="CDD" id="cd00051">
    <property type="entry name" value="EFh"/>
    <property type="match status" value="1"/>
</dbReference>
<dbReference type="SMART" id="SM00054">
    <property type="entry name" value="EFh"/>
    <property type="match status" value="2"/>
</dbReference>
<dbReference type="PROSITE" id="PS51511">
    <property type="entry name" value="FIP_RBD"/>
    <property type="match status" value="1"/>
</dbReference>